<dbReference type="Proteomes" id="UP001558652">
    <property type="component" value="Unassembled WGS sequence"/>
</dbReference>
<sequence>MASETEASLPGLRGAQPGQPAGAFVTESASYATPIARTPTPACTPLHPSTPPTPSTPPPTGQFELKSIREFTLQPPPPARAGTPTLDTIPCLQEIHHDVATQHRDGYRVRCQHDNRQYLDRPIDNTNRGELATSLRASPPTISLAKSLVSNCMVQPKVSSMLHVSDREIYNDLRIPFHSKHENRTNPRADALSCRTYD</sequence>
<protein>
    <submittedName>
        <fullName evidence="2">Uncharacterized protein</fullName>
    </submittedName>
</protein>
<gene>
    <name evidence="2" type="ORF">AAG570_005268</name>
</gene>
<feature type="compositionally biased region" description="Pro residues" evidence="1">
    <location>
        <begin position="48"/>
        <end position="60"/>
    </location>
</feature>
<name>A0ABD0Y095_9HEMI</name>
<keyword evidence="3" id="KW-1185">Reference proteome</keyword>
<feature type="region of interest" description="Disordered" evidence="1">
    <location>
        <begin position="1"/>
        <end position="63"/>
    </location>
</feature>
<evidence type="ECO:0000256" key="1">
    <source>
        <dbReference type="SAM" id="MobiDB-lite"/>
    </source>
</evidence>
<dbReference type="AlphaFoldDB" id="A0ABD0Y095"/>
<evidence type="ECO:0000313" key="3">
    <source>
        <dbReference type="Proteomes" id="UP001558652"/>
    </source>
</evidence>
<dbReference type="EMBL" id="JBFDAA010000017">
    <property type="protein sequence ID" value="KAL1116798.1"/>
    <property type="molecule type" value="Genomic_DNA"/>
</dbReference>
<proteinExistence type="predicted"/>
<reference evidence="2 3" key="1">
    <citation type="submission" date="2024-07" db="EMBL/GenBank/DDBJ databases">
        <title>Chromosome-level genome assembly of the water stick insect Ranatra chinensis (Heteroptera: Nepidae).</title>
        <authorList>
            <person name="Liu X."/>
        </authorList>
    </citation>
    <scope>NUCLEOTIDE SEQUENCE [LARGE SCALE GENOMIC DNA]</scope>
    <source>
        <strain evidence="2">Cailab_2021Rc</strain>
        <tissue evidence="2">Muscle</tissue>
    </source>
</reference>
<evidence type="ECO:0000313" key="2">
    <source>
        <dbReference type="EMBL" id="KAL1116798.1"/>
    </source>
</evidence>
<accession>A0ABD0Y095</accession>
<comment type="caution">
    <text evidence="2">The sequence shown here is derived from an EMBL/GenBank/DDBJ whole genome shotgun (WGS) entry which is preliminary data.</text>
</comment>
<organism evidence="2 3">
    <name type="scientific">Ranatra chinensis</name>
    <dbReference type="NCBI Taxonomy" id="642074"/>
    <lineage>
        <taxon>Eukaryota</taxon>
        <taxon>Metazoa</taxon>
        <taxon>Ecdysozoa</taxon>
        <taxon>Arthropoda</taxon>
        <taxon>Hexapoda</taxon>
        <taxon>Insecta</taxon>
        <taxon>Pterygota</taxon>
        <taxon>Neoptera</taxon>
        <taxon>Paraneoptera</taxon>
        <taxon>Hemiptera</taxon>
        <taxon>Heteroptera</taxon>
        <taxon>Panheteroptera</taxon>
        <taxon>Nepomorpha</taxon>
        <taxon>Nepidae</taxon>
        <taxon>Ranatrinae</taxon>
        <taxon>Ranatra</taxon>
    </lineage>
</organism>